<feature type="transmembrane region" description="Helical" evidence="3">
    <location>
        <begin position="112"/>
        <end position="133"/>
    </location>
</feature>
<keyword evidence="7" id="KW-1185">Reference proteome</keyword>
<feature type="domain" description="EGF-like" evidence="4">
    <location>
        <begin position="176"/>
        <end position="210"/>
    </location>
</feature>
<dbReference type="OrthoDB" id="283575at2759"/>
<comment type="caution">
    <text evidence="2">Lacks conserved residue(s) required for the propagation of feature annotation.</text>
</comment>
<gene>
    <name evidence="6" type="ORF">MGAL_10B055785</name>
</gene>
<dbReference type="Gene3D" id="2.60.120.200">
    <property type="match status" value="1"/>
</dbReference>
<evidence type="ECO:0000313" key="7">
    <source>
        <dbReference type="Proteomes" id="UP000596742"/>
    </source>
</evidence>
<evidence type="ECO:0008006" key="8">
    <source>
        <dbReference type="Google" id="ProtNLM"/>
    </source>
</evidence>
<feature type="domain" description="MAM" evidence="5">
    <location>
        <begin position="212"/>
        <end position="361"/>
    </location>
</feature>
<dbReference type="InterPro" id="IPR000742">
    <property type="entry name" value="EGF"/>
</dbReference>
<dbReference type="AlphaFoldDB" id="A0A8B6D667"/>
<dbReference type="Proteomes" id="UP000596742">
    <property type="component" value="Unassembled WGS sequence"/>
</dbReference>
<evidence type="ECO:0000259" key="4">
    <source>
        <dbReference type="PROSITE" id="PS50026"/>
    </source>
</evidence>
<dbReference type="PROSITE" id="PS00022">
    <property type="entry name" value="EGF_1"/>
    <property type="match status" value="2"/>
</dbReference>
<dbReference type="SMART" id="SM00181">
    <property type="entry name" value="EGF"/>
    <property type="match status" value="2"/>
</dbReference>
<dbReference type="PANTHER" id="PTHR24033">
    <property type="entry name" value="EGF-LIKE DOMAIN-CONTAINING PROTEIN"/>
    <property type="match status" value="1"/>
</dbReference>
<feature type="disulfide bond" evidence="2">
    <location>
        <begin position="146"/>
        <end position="163"/>
    </location>
</feature>
<dbReference type="Gene3D" id="2.10.25.10">
    <property type="entry name" value="Laminin"/>
    <property type="match status" value="2"/>
</dbReference>
<keyword evidence="3" id="KW-0812">Transmembrane</keyword>
<evidence type="ECO:0000313" key="6">
    <source>
        <dbReference type="EMBL" id="VDI14031.1"/>
    </source>
</evidence>
<dbReference type="SUPFAM" id="SSF49899">
    <property type="entry name" value="Concanavalin A-like lectins/glucanases"/>
    <property type="match status" value="1"/>
</dbReference>
<dbReference type="PROSITE" id="PS50026">
    <property type="entry name" value="EGF_3"/>
    <property type="match status" value="2"/>
</dbReference>
<keyword evidence="2" id="KW-0245">EGF-like domain</keyword>
<feature type="domain" description="EGF-like" evidence="4">
    <location>
        <begin position="137"/>
        <end position="175"/>
    </location>
</feature>
<name>A0A8B6D667_MYTGA</name>
<dbReference type="InterPro" id="IPR051830">
    <property type="entry name" value="NOTCH_homolog"/>
</dbReference>
<feature type="disulfide bond" evidence="2">
    <location>
        <begin position="200"/>
        <end position="209"/>
    </location>
</feature>
<evidence type="ECO:0000256" key="1">
    <source>
        <dbReference type="ARBA" id="ARBA00023157"/>
    </source>
</evidence>
<protein>
    <recommendedName>
        <fullName evidence="8">EGF-like domain-containing protein</fullName>
    </recommendedName>
</protein>
<sequence length="361" mass="41136">MALNLKTRNITTEKITIKTIYVNTSEASCVQWEGKLQPYYEQLDNTASEIKYQKANEYSQIKDRQDPTNHVYENNDQTLQDVIQEMKQINYLESKLPIISSSKKVSYRHFRIGLGLLATICCILVVALISVAVTPSTITPCTVDPCQNRGTFTYSNNSSKPSCECRDGYSGNNCQVPCTNSPCQNHGKCYILESGYNCTCVDWFSGENCTDYMCDFELNDPQLCVFEQEYSHNRQWQRRSSSIPRINVPIRAADGKYYNSLFAGYNPASTVPVRFVSRNIILDSAKCLSFKYYLYGLHLKVYTNRNISLSLFDNTAVNYWRLAIILVPVETNKITFEATFVGYNNYPYAAIDSVKISDCLI</sequence>
<evidence type="ECO:0000256" key="2">
    <source>
        <dbReference type="PROSITE-ProRule" id="PRU00076"/>
    </source>
</evidence>
<comment type="caution">
    <text evidence="6">The sequence shown here is derived from an EMBL/GenBank/DDBJ whole genome shotgun (WGS) entry which is preliminary data.</text>
</comment>
<dbReference type="GO" id="GO:0016020">
    <property type="term" value="C:membrane"/>
    <property type="evidence" value="ECO:0007669"/>
    <property type="project" value="InterPro"/>
</dbReference>
<evidence type="ECO:0000256" key="3">
    <source>
        <dbReference type="SAM" id="Phobius"/>
    </source>
</evidence>
<organism evidence="6 7">
    <name type="scientific">Mytilus galloprovincialis</name>
    <name type="common">Mediterranean mussel</name>
    <dbReference type="NCBI Taxonomy" id="29158"/>
    <lineage>
        <taxon>Eukaryota</taxon>
        <taxon>Metazoa</taxon>
        <taxon>Spiralia</taxon>
        <taxon>Lophotrochozoa</taxon>
        <taxon>Mollusca</taxon>
        <taxon>Bivalvia</taxon>
        <taxon>Autobranchia</taxon>
        <taxon>Pteriomorphia</taxon>
        <taxon>Mytilida</taxon>
        <taxon>Mytiloidea</taxon>
        <taxon>Mytilidae</taxon>
        <taxon>Mytilinae</taxon>
        <taxon>Mytilus</taxon>
    </lineage>
</organism>
<dbReference type="EMBL" id="UYJE01002826">
    <property type="protein sequence ID" value="VDI14031.1"/>
    <property type="molecule type" value="Genomic_DNA"/>
</dbReference>
<keyword evidence="3" id="KW-0472">Membrane</keyword>
<keyword evidence="1 2" id="KW-1015">Disulfide bond</keyword>
<dbReference type="Pfam" id="PF00629">
    <property type="entry name" value="MAM"/>
    <property type="match status" value="1"/>
</dbReference>
<dbReference type="PROSITE" id="PS50060">
    <property type="entry name" value="MAM_2"/>
    <property type="match status" value="1"/>
</dbReference>
<proteinExistence type="predicted"/>
<dbReference type="SMART" id="SM00137">
    <property type="entry name" value="MAM"/>
    <property type="match status" value="1"/>
</dbReference>
<dbReference type="SUPFAM" id="SSF57196">
    <property type="entry name" value="EGF/Laminin"/>
    <property type="match status" value="2"/>
</dbReference>
<accession>A0A8B6D667</accession>
<keyword evidence="3" id="KW-1133">Transmembrane helix</keyword>
<dbReference type="InterPro" id="IPR013320">
    <property type="entry name" value="ConA-like_dom_sf"/>
</dbReference>
<evidence type="ECO:0000259" key="5">
    <source>
        <dbReference type="PROSITE" id="PS50060"/>
    </source>
</evidence>
<feature type="disulfide bond" evidence="2">
    <location>
        <begin position="165"/>
        <end position="174"/>
    </location>
</feature>
<dbReference type="CDD" id="cd00054">
    <property type="entry name" value="EGF_CA"/>
    <property type="match status" value="1"/>
</dbReference>
<reference evidence="6" key="1">
    <citation type="submission" date="2018-11" db="EMBL/GenBank/DDBJ databases">
        <authorList>
            <person name="Alioto T."/>
            <person name="Alioto T."/>
        </authorList>
    </citation>
    <scope>NUCLEOTIDE SEQUENCE</scope>
</reference>
<dbReference type="InterPro" id="IPR000998">
    <property type="entry name" value="MAM_dom"/>
</dbReference>